<dbReference type="EMBL" id="ML976744">
    <property type="protein sequence ID" value="KAF1966536.1"/>
    <property type="molecule type" value="Genomic_DNA"/>
</dbReference>
<gene>
    <name evidence="5" type="ORF">BU23DRAFT_544208</name>
</gene>
<dbReference type="InterPro" id="IPR036864">
    <property type="entry name" value="Zn2-C6_fun-type_DNA-bd_sf"/>
</dbReference>
<evidence type="ECO:0000256" key="2">
    <source>
        <dbReference type="ARBA" id="ARBA00023242"/>
    </source>
</evidence>
<dbReference type="GO" id="GO:0008270">
    <property type="term" value="F:zinc ion binding"/>
    <property type="evidence" value="ECO:0007669"/>
    <property type="project" value="InterPro"/>
</dbReference>
<dbReference type="InterPro" id="IPR001138">
    <property type="entry name" value="Zn2Cys6_DnaBD"/>
</dbReference>
<evidence type="ECO:0000313" key="6">
    <source>
        <dbReference type="Proteomes" id="UP000800036"/>
    </source>
</evidence>
<dbReference type="AlphaFoldDB" id="A0A6A5UUD9"/>
<feature type="domain" description="Zn(2)-C6 fungal-type" evidence="4">
    <location>
        <begin position="22"/>
        <end position="52"/>
    </location>
</feature>
<accession>A0A6A5UUD9</accession>
<keyword evidence="6" id="KW-1185">Reference proteome</keyword>
<dbReference type="Gene3D" id="4.10.240.10">
    <property type="entry name" value="Zn(2)-C6 fungal-type DNA-binding domain"/>
    <property type="match status" value="1"/>
</dbReference>
<comment type="subcellular location">
    <subcellularLocation>
        <location evidence="1">Nucleus</location>
    </subcellularLocation>
</comment>
<dbReference type="GO" id="GO:0000976">
    <property type="term" value="F:transcription cis-regulatory region binding"/>
    <property type="evidence" value="ECO:0007669"/>
    <property type="project" value="TreeGrafter"/>
</dbReference>
<dbReference type="PANTHER" id="PTHR37534">
    <property type="entry name" value="TRANSCRIPTIONAL ACTIVATOR PROTEIN UGA3"/>
    <property type="match status" value="1"/>
</dbReference>
<dbReference type="SUPFAM" id="SSF57701">
    <property type="entry name" value="Zn2/Cys6 DNA-binding domain"/>
    <property type="match status" value="1"/>
</dbReference>
<proteinExistence type="predicted"/>
<evidence type="ECO:0000259" key="4">
    <source>
        <dbReference type="PROSITE" id="PS50048"/>
    </source>
</evidence>
<evidence type="ECO:0000256" key="1">
    <source>
        <dbReference type="ARBA" id="ARBA00004123"/>
    </source>
</evidence>
<dbReference type="PROSITE" id="PS00463">
    <property type="entry name" value="ZN2_CY6_FUNGAL_1"/>
    <property type="match status" value="1"/>
</dbReference>
<evidence type="ECO:0000256" key="3">
    <source>
        <dbReference type="SAM" id="MobiDB-lite"/>
    </source>
</evidence>
<dbReference type="CDD" id="cd00067">
    <property type="entry name" value="GAL4"/>
    <property type="match status" value="1"/>
</dbReference>
<reference evidence="5" key="1">
    <citation type="journal article" date="2020" name="Stud. Mycol.">
        <title>101 Dothideomycetes genomes: a test case for predicting lifestyles and emergence of pathogens.</title>
        <authorList>
            <person name="Haridas S."/>
            <person name="Albert R."/>
            <person name="Binder M."/>
            <person name="Bloem J."/>
            <person name="Labutti K."/>
            <person name="Salamov A."/>
            <person name="Andreopoulos B."/>
            <person name="Baker S."/>
            <person name="Barry K."/>
            <person name="Bills G."/>
            <person name="Bluhm B."/>
            <person name="Cannon C."/>
            <person name="Castanera R."/>
            <person name="Culley D."/>
            <person name="Daum C."/>
            <person name="Ezra D."/>
            <person name="Gonzalez J."/>
            <person name="Henrissat B."/>
            <person name="Kuo A."/>
            <person name="Liang C."/>
            <person name="Lipzen A."/>
            <person name="Lutzoni F."/>
            <person name="Magnuson J."/>
            <person name="Mondo S."/>
            <person name="Nolan M."/>
            <person name="Ohm R."/>
            <person name="Pangilinan J."/>
            <person name="Park H.-J."/>
            <person name="Ramirez L."/>
            <person name="Alfaro M."/>
            <person name="Sun H."/>
            <person name="Tritt A."/>
            <person name="Yoshinaga Y."/>
            <person name="Zwiers L.-H."/>
            <person name="Turgeon B."/>
            <person name="Goodwin S."/>
            <person name="Spatafora J."/>
            <person name="Crous P."/>
            <person name="Grigoriev I."/>
        </authorList>
    </citation>
    <scope>NUCLEOTIDE SEQUENCE</scope>
    <source>
        <strain evidence="5">CBS 107.79</strain>
    </source>
</reference>
<dbReference type="GO" id="GO:0045944">
    <property type="term" value="P:positive regulation of transcription by RNA polymerase II"/>
    <property type="evidence" value="ECO:0007669"/>
    <property type="project" value="TreeGrafter"/>
</dbReference>
<dbReference type="Pfam" id="PF00172">
    <property type="entry name" value="Zn_clus"/>
    <property type="match status" value="1"/>
</dbReference>
<dbReference type="SMART" id="SM00066">
    <property type="entry name" value="GAL4"/>
    <property type="match status" value="1"/>
</dbReference>
<name>A0A6A5UUD9_9PLEO</name>
<dbReference type="OrthoDB" id="5319341at2759"/>
<dbReference type="GO" id="GO:0005634">
    <property type="term" value="C:nucleus"/>
    <property type="evidence" value="ECO:0007669"/>
    <property type="project" value="UniProtKB-SubCell"/>
</dbReference>
<protein>
    <recommendedName>
        <fullName evidence="4">Zn(2)-C6 fungal-type domain-containing protein</fullName>
    </recommendedName>
</protein>
<dbReference type="Proteomes" id="UP000800036">
    <property type="component" value="Unassembled WGS sequence"/>
</dbReference>
<evidence type="ECO:0000313" key="5">
    <source>
        <dbReference type="EMBL" id="KAF1966536.1"/>
    </source>
</evidence>
<feature type="region of interest" description="Disordered" evidence="3">
    <location>
        <begin position="57"/>
        <end position="84"/>
    </location>
</feature>
<dbReference type="Pfam" id="PF11951">
    <property type="entry name" value="Fungal_trans_2"/>
    <property type="match status" value="1"/>
</dbReference>
<sequence>MPVSKPRKPRPSRARGLRTTTGCLTCRKRRVKCDEGKPHCGQCLKSERECTYAYSTEHSRPTGASGQEATTSPAQPKASVVADSPMTRKSIGSAGLFGESPELRFDLSPVALSTSLPSPNSAPFEWYDLLAEDAINNIQKHNQGSAQISLSRRQSPVPDAESDIDPQLQAAEPNRPANAGSNYEPWKSSDVIPLNDDEIGLFHHYINVLGPVLDLLDPLKHFSNLVPKLAVHNVGLLKSLLALSARHMALLSDHQSPQQAFNAHTPVSHSSAQEPVALSSPLLELGTQYYYETLQYLSQNLLYPAYNKSAEIIATAILISMYEMFDSSGRYSNGAWEHHMRGIFWIQRSQDNNGETKDGLRRAAWWMWLRQDIWVAFRESRRVLTIWRPTKRLVDLTPDELATRIVYICARCVDFAANEKQFDMNIRIDQGDKLLQALEDWYRILPPSFQPIYTHSVPQSGLFAPIWIHPPSYAAAIQMFHFARIVVLINQPSLGGMSEFSRRQRFLDESVESICGIALVHQGNDLPSAFVNYQALYAAGLCVQTPVKQNAVMQLLEKTLDVTKFPPKTLLDDLTSHWRAES</sequence>
<dbReference type="PROSITE" id="PS50048">
    <property type="entry name" value="ZN2_CY6_FUNGAL_2"/>
    <property type="match status" value="1"/>
</dbReference>
<organism evidence="5 6">
    <name type="scientific">Bimuria novae-zelandiae CBS 107.79</name>
    <dbReference type="NCBI Taxonomy" id="1447943"/>
    <lineage>
        <taxon>Eukaryota</taxon>
        <taxon>Fungi</taxon>
        <taxon>Dikarya</taxon>
        <taxon>Ascomycota</taxon>
        <taxon>Pezizomycotina</taxon>
        <taxon>Dothideomycetes</taxon>
        <taxon>Pleosporomycetidae</taxon>
        <taxon>Pleosporales</taxon>
        <taxon>Massarineae</taxon>
        <taxon>Didymosphaeriaceae</taxon>
        <taxon>Bimuria</taxon>
    </lineage>
</organism>
<feature type="region of interest" description="Disordered" evidence="3">
    <location>
        <begin position="142"/>
        <end position="185"/>
    </location>
</feature>
<keyword evidence="2" id="KW-0539">Nucleus</keyword>
<dbReference type="CDD" id="cd12148">
    <property type="entry name" value="fungal_TF_MHR"/>
    <property type="match status" value="1"/>
</dbReference>
<dbReference type="GO" id="GO:0000981">
    <property type="term" value="F:DNA-binding transcription factor activity, RNA polymerase II-specific"/>
    <property type="evidence" value="ECO:0007669"/>
    <property type="project" value="InterPro"/>
</dbReference>
<feature type="compositionally biased region" description="Polar residues" evidence="3">
    <location>
        <begin position="142"/>
        <end position="154"/>
    </location>
</feature>
<feature type="compositionally biased region" description="Polar residues" evidence="3">
    <location>
        <begin position="62"/>
        <end position="74"/>
    </location>
</feature>
<dbReference type="PANTHER" id="PTHR37534:SF3">
    <property type="entry name" value="ZN(II)2CYS6 TRANSCRIPTION FACTOR (EUROFUNG)"/>
    <property type="match status" value="1"/>
</dbReference>
<dbReference type="InterPro" id="IPR021858">
    <property type="entry name" value="Fun_TF"/>
</dbReference>